<dbReference type="GO" id="GO:0008270">
    <property type="term" value="F:zinc ion binding"/>
    <property type="evidence" value="ECO:0007669"/>
    <property type="project" value="InterPro"/>
</dbReference>
<accession>A0A9W4RIA8</accession>
<dbReference type="SMART" id="SM00066">
    <property type="entry name" value="GAL4"/>
    <property type="match status" value="1"/>
</dbReference>
<dbReference type="PANTHER" id="PTHR47256">
    <property type="entry name" value="ZN(II)2CYS6 TRANSCRIPTION FACTOR (EUROFUNG)-RELATED"/>
    <property type="match status" value="1"/>
</dbReference>
<dbReference type="PROSITE" id="PS00463">
    <property type="entry name" value="ZN2_CY6_FUNGAL_1"/>
    <property type="match status" value="1"/>
</dbReference>
<name>A0A9W4RIA8_9PEZI</name>
<dbReference type="InterPro" id="IPR001138">
    <property type="entry name" value="Zn2Cys6_DnaBD"/>
</dbReference>
<dbReference type="Gene3D" id="4.10.240.10">
    <property type="entry name" value="Zn(2)-C6 fungal-type DNA-binding domain"/>
    <property type="match status" value="1"/>
</dbReference>
<dbReference type="SUPFAM" id="SSF57701">
    <property type="entry name" value="Zn2/Cys6 DNA-binding domain"/>
    <property type="match status" value="1"/>
</dbReference>
<protein>
    <recommendedName>
        <fullName evidence="3">Zn(2)-C6 fungal-type domain-containing protein</fullName>
    </recommendedName>
</protein>
<dbReference type="EMBL" id="CAMGZC010000013">
    <property type="protein sequence ID" value="CAI0641407.1"/>
    <property type="molecule type" value="Genomic_DNA"/>
</dbReference>
<gene>
    <name evidence="4" type="ORF">CGXH109_LOCUS3784</name>
</gene>
<keyword evidence="1" id="KW-0539">Nucleus</keyword>
<dbReference type="Proteomes" id="UP001152533">
    <property type="component" value="Unassembled WGS sequence"/>
</dbReference>
<evidence type="ECO:0000313" key="4">
    <source>
        <dbReference type="EMBL" id="CAI0641407.1"/>
    </source>
</evidence>
<evidence type="ECO:0000259" key="3">
    <source>
        <dbReference type="PROSITE" id="PS50048"/>
    </source>
</evidence>
<proteinExistence type="predicted"/>
<dbReference type="PANTHER" id="PTHR47256:SF1">
    <property type="entry name" value="ZN(II)2CYS6 TRANSCRIPTION FACTOR (EUROFUNG)"/>
    <property type="match status" value="1"/>
</dbReference>
<dbReference type="InterPro" id="IPR036864">
    <property type="entry name" value="Zn2-C6_fun-type_DNA-bd_sf"/>
</dbReference>
<dbReference type="CDD" id="cd12148">
    <property type="entry name" value="fungal_TF_MHR"/>
    <property type="match status" value="1"/>
</dbReference>
<dbReference type="GO" id="GO:0000981">
    <property type="term" value="F:DNA-binding transcription factor activity, RNA polymerase II-specific"/>
    <property type="evidence" value="ECO:0007669"/>
    <property type="project" value="InterPro"/>
</dbReference>
<dbReference type="AlphaFoldDB" id="A0A9W4RIA8"/>
<comment type="caution">
    <text evidence="4">The sequence shown here is derived from an EMBL/GenBank/DDBJ whole genome shotgun (WGS) entry which is preliminary data.</text>
</comment>
<dbReference type="Pfam" id="PF00172">
    <property type="entry name" value="Zn_clus"/>
    <property type="match status" value="1"/>
</dbReference>
<dbReference type="PROSITE" id="PS50048">
    <property type="entry name" value="ZN2_CY6_FUNGAL_2"/>
    <property type="match status" value="1"/>
</dbReference>
<evidence type="ECO:0000313" key="5">
    <source>
        <dbReference type="Proteomes" id="UP001152533"/>
    </source>
</evidence>
<dbReference type="CDD" id="cd00067">
    <property type="entry name" value="GAL4"/>
    <property type="match status" value="1"/>
</dbReference>
<keyword evidence="5" id="KW-1185">Reference proteome</keyword>
<feature type="domain" description="Zn(2)-C6 fungal-type" evidence="3">
    <location>
        <begin position="38"/>
        <end position="68"/>
    </location>
</feature>
<organism evidence="4 5">
    <name type="scientific">Colletotrichum noveboracense</name>
    <dbReference type="NCBI Taxonomy" id="2664923"/>
    <lineage>
        <taxon>Eukaryota</taxon>
        <taxon>Fungi</taxon>
        <taxon>Dikarya</taxon>
        <taxon>Ascomycota</taxon>
        <taxon>Pezizomycotina</taxon>
        <taxon>Sordariomycetes</taxon>
        <taxon>Hypocreomycetidae</taxon>
        <taxon>Glomerellales</taxon>
        <taxon>Glomerellaceae</taxon>
        <taxon>Colletotrichum</taxon>
        <taxon>Colletotrichum gloeosporioides species complex</taxon>
    </lineage>
</organism>
<dbReference type="InterPro" id="IPR053187">
    <property type="entry name" value="Notoamide_regulator"/>
</dbReference>
<feature type="region of interest" description="Disordered" evidence="2">
    <location>
        <begin position="124"/>
        <end position="143"/>
    </location>
</feature>
<sequence length="735" mass="82468">MSRKLAPLLPAVDSSGLSPFDISREDQAKRKRVGTDIACNPCRKRKTRCDGLRPACQACLKRSTECIYVEKKEGTKTAQSPEVLQELFDLMRSVPEDQALQILWSLRSNDDLASVLAAAKAGVRKKAHPPDQSSMRSKLPKESSLELELMVKNPTAYPKPKSSLTALESAGLLGPKRLRRSKSLDHHPEPHGNLASVKSTIIGPVNGSFGRRYDPVDLNGRSDSASAQQASPELCDPRLHHLRISFWTDVAITDDYAKQVISLYMMTDHPLLGVFDPNLFITDLVDQKDTHCSPLLVNSLLYWGCQMYTAIEENANKLAESFCKEAERLWLTQKNNDSLLNAASSQLLSLAYLGHGKDHYVLKYLSTALRMGTRLCLFGVEAPQAINNIKRLSPEMQRASSFTAWGVFNWGCRLMALFYQQPGLEYPGHPPVLPIPGVLRSDSPSPGSSSLRADPSEALPPYMGSTFSTLCQFWRILHGVTLSYYKDEPTSLPEHASIDFAEFKYRELLAWIEGLPSDQALKDHSPHHVVVLHIWFHAAILDLFRPFLQSTARERQRLKTFSARRSYPEAAFNASVNQLKQLVVRYRCNYESSAYTMLWQTALIYVANAVLHNTEDPEWRLYFLACIYGYEGLRTSYRVAEVISRGLLTMSLQEGDISGSEARHLLKQVTEPEGAGGKGDVRATFMADLDLAMTDPEAAKVENLAKRFEDVALFSDFTTMDDEEARRFQRIETPD</sequence>
<evidence type="ECO:0000256" key="2">
    <source>
        <dbReference type="SAM" id="MobiDB-lite"/>
    </source>
</evidence>
<reference evidence="4" key="1">
    <citation type="submission" date="2022-08" db="EMBL/GenBank/DDBJ databases">
        <authorList>
            <person name="Giroux E."/>
            <person name="Giroux E."/>
        </authorList>
    </citation>
    <scope>NUCLEOTIDE SEQUENCE</scope>
    <source>
        <strain evidence="4">H1091258</strain>
    </source>
</reference>
<evidence type="ECO:0000256" key="1">
    <source>
        <dbReference type="ARBA" id="ARBA00023242"/>
    </source>
</evidence>